<dbReference type="InterPro" id="IPR036709">
    <property type="entry name" value="Autotransporte_beta_dom_sf"/>
</dbReference>
<dbReference type="InterPro" id="IPR011250">
    <property type="entry name" value="OMP/PagP_B-barrel"/>
</dbReference>
<evidence type="ECO:0000313" key="7">
    <source>
        <dbReference type="EMBL" id="MCW1934699.1"/>
    </source>
</evidence>
<keyword evidence="3" id="KW-0472">Membrane</keyword>
<evidence type="ECO:0000256" key="4">
    <source>
        <dbReference type="ARBA" id="ARBA00038306"/>
    </source>
</evidence>
<dbReference type="InterPro" id="IPR051692">
    <property type="entry name" value="OMP-like"/>
</dbReference>
<accession>A0ABT3H4H7</accession>
<feature type="signal peptide" evidence="5">
    <location>
        <begin position="1"/>
        <end position="20"/>
    </location>
</feature>
<dbReference type="PANTHER" id="PTHR34001">
    <property type="entry name" value="BLL7405 PROTEIN"/>
    <property type="match status" value="1"/>
</dbReference>
<feature type="chain" id="PRO_5046350089" evidence="5">
    <location>
        <begin position="21"/>
        <end position="255"/>
    </location>
</feature>
<organism evidence="7 8">
    <name type="scientific">Pararhodobacter zhoushanensis</name>
    <dbReference type="NCBI Taxonomy" id="2479545"/>
    <lineage>
        <taxon>Bacteria</taxon>
        <taxon>Pseudomonadati</taxon>
        <taxon>Pseudomonadota</taxon>
        <taxon>Alphaproteobacteria</taxon>
        <taxon>Rhodobacterales</taxon>
        <taxon>Paracoccaceae</taxon>
        <taxon>Pararhodobacter</taxon>
    </lineage>
</organism>
<evidence type="ECO:0000256" key="2">
    <source>
        <dbReference type="ARBA" id="ARBA00022729"/>
    </source>
</evidence>
<dbReference type="SUPFAM" id="SSF56925">
    <property type="entry name" value="OMPA-like"/>
    <property type="match status" value="1"/>
</dbReference>
<reference evidence="7 8" key="1">
    <citation type="submission" date="2022-10" db="EMBL/GenBank/DDBJ databases">
        <title>Pararhodobacter sp. nov., isolated from marine algae.</title>
        <authorList>
            <person name="Choi B.J."/>
            <person name="Kim J.M."/>
            <person name="Lee J.K."/>
            <person name="Choi D.G."/>
            <person name="Jeon C.O."/>
        </authorList>
    </citation>
    <scope>NUCLEOTIDE SEQUENCE [LARGE SCALE GENOMIC DNA]</scope>
    <source>
        <strain evidence="7 8">ZQ420</strain>
    </source>
</reference>
<evidence type="ECO:0000259" key="6">
    <source>
        <dbReference type="Pfam" id="PF13505"/>
    </source>
</evidence>
<name>A0ABT3H4H7_9RHOB</name>
<comment type="subcellular location">
    <subcellularLocation>
        <location evidence="1">Membrane</location>
    </subcellularLocation>
</comment>
<proteinExistence type="inferred from homology"/>
<dbReference type="Gene3D" id="2.40.128.130">
    <property type="entry name" value="Autotransporter beta-domain"/>
    <property type="match status" value="1"/>
</dbReference>
<keyword evidence="2 5" id="KW-0732">Signal</keyword>
<dbReference type="Proteomes" id="UP001208938">
    <property type="component" value="Unassembled WGS sequence"/>
</dbReference>
<dbReference type="EMBL" id="JAPDFL010000001">
    <property type="protein sequence ID" value="MCW1934699.1"/>
    <property type="molecule type" value="Genomic_DNA"/>
</dbReference>
<dbReference type="RefSeq" id="WP_264507473.1">
    <property type="nucleotide sequence ID" value="NZ_JAPDFL010000001.1"/>
</dbReference>
<dbReference type="PANTHER" id="PTHR34001:SF3">
    <property type="entry name" value="BLL7405 PROTEIN"/>
    <property type="match status" value="1"/>
</dbReference>
<gene>
    <name evidence="7" type="ORF">OKW52_21195</name>
</gene>
<sequence length="255" mass="26905">MKQLLWATTALTISASAAFASGPQLYTDTTVETVAMTTPAPWQGLYFGGSLGFGASNYDLGGTYAAPTPPLNVDLNLPDLGGEGAFVGLQAGYNHQMSDRIVVGLQLDGTFTGITNDTALNATLGTDTLSATYDLSPSTIYTLAARVGYLTSPDTMVYGLLGYSRANYSGDLNVSINGTSVFADDYSFSMDGAAIGVGMETRLSARTTLGVEYRYNHMGRYELYNGPLGLAASDTLNAGFDASIHTARVFLNYSF</sequence>
<dbReference type="Pfam" id="PF13505">
    <property type="entry name" value="OMP_b-brl"/>
    <property type="match status" value="1"/>
</dbReference>
<evidence type="ECO:0000313" key="8">
    <source>
        <dbReference type="Proteomes" id="UP001208938"/>
    </source>
</evidence>
<evidence type="ECO:0000256" key="3">
    <source>
        <dbReference type="ARBA" id="ARBA00023136"/>
    </source>
</evidence>
<protein>
    <submittedName>
        <fullName evidence="7">Outer membrane beta-barrel protein</fullName>
    </submittedName>
</protein>
<dbReference type="InterPro" id="IPR027385">
    <property type="entry name" value="Beta-barrel_OMP"/>
</dbReference>
<comment type="caution">
    <text evidence="7">The sequence shown here is derived from an EMBL/GenBank/DDBJ whole genome shotgun (WGS) entry which is preliminary data.</text>
</comment>
<evidence type="ECO:0000256" key="5">
    <source>
        <dbReference type="SAM" id="SignalP"/>
    </source>
</evidence>
<feature type="domain" description="Outer membrane protein beta-barrel" evidence="6">
    <location>
        <begin position="41"/>
        <end position="232"/>
    </location>
</feature>
<evidence type="ECO:0000256" key="1">
    <source>
        <dbReference type="ARBA" id="ARBA00004370"/>
    </source>
</evidence>
<keyword evidence="8" id="KW-1185">Reference proteome</keyword>
<comment type="similarity">
    <text evidence="4">Belongs to the Omp25/RopB family.</text>
</comment>